<keyword evidence="2" id="KW-1185">Reference proteome</keyword>
<evidence type="ECO:0000313" key="2">
    <source>
        <dbReference type="Proteomes" id="UP000295023"/>
    </source>
</evidence>
<proteinExistence type="predicted"/>
<sequence>MILRRALVRLTDGQACSNALSIASDERAFRRRQMPHPSATLPRLLACAILGLVAADPTRAAAQTECEAKRRSCISECHARFFSIDPRRNACIADCMAEAARCARGQPEQQGTLPTLRPSVSDARMLGRGFGEVDALTPPCTKTIREG</sequence>
<reference evidence="1 2" key="1">
    <citation type="submission" date="2019-03" db="EMBL/GenBank/DDBJ databases">
        <title>Paracraurococcus aquatilis NE82 genome sequence.</title>
        <authorList>
            <person name="Zhao Y."/>
            <person name="Du Z."/>
        </authorList>
    </citation>
    <scope>NUCLEOTIDE SEQUENCE [LARGE SCALE GENOMIC DNA]</scope>
    <source>
        <strain evidence="1 2">NE82</strain>
    </source>
</reference>
<evidence type="ECO:0000313" key="1">
    <source>
        <dbReference type="EMBL" id="TCZ56730.1"/>
    </source>
</evidence>
<protein>
    <submittedName>
        <fullName evidence="1">Uncharacterized protein</fullName>
    </submittedName>
</protein>
<comment type="caution">
    <text evidence="1">The sequence shown here is derived from an EMBL/GenBank/DDBJ whole genome shotgun (WGS) entry which is preliminary data.</text>
</comment>
<name>A0A4R4D8I4_9PROT</name>
<organism evidence="1 2">
    <name type="scientific">Roseicella aquatilis</name>
    <dbReference type="NCBI Taxonomy" id="2527868"/>
    <lineage>
        <taxon>Bacteria</taxon>
        <taxon>Pseudomonadati</taxon>
        <taxon>Pseudomonadota</taxon>
        <taxon>Alphaproteobacteria</taxon>
        <taxon>Acetobacterales</taxon>
        <taxon>Roseomonadaceae</taxon>
        <taxon>Roseicella</taxon>
    </lineage>
</organism>
<dbReference type="AlphaFoldDB" id="A0A4R4D8I4"/>
<gene>
    <name evidence="1" type="ORF">EXY23_19285</name>
</gene>
<accession>A0A4R4D8I4</accession>
<dbReference type="Proteomes" id="UP000295023">
    <property type="component" value="Unassembled WGS sequence"/>
</dbReference>
<dbReference type="EMBL" id="SKBM01000021">
    <property type="protein sequence ID" value="TCZ56730.1"/>
    <property type="molecule type" value="Genomic_DNA"/>
</dbReference>